<organism evidence="2 3">
    <name type="scientific">Meloidogyne graminicola</name>
    <dbReference type="NCBI Taxonomy" id="189291"/>
    <lineage>
        <taxon>Eukaryota</taxon>
        <taxon>Metazoa</taxon>
        <taxon>Ecdysozoa</taxon>
        <taxon>Nematoda</taxon>
        <taxon>Chromadorea</taxon>
        <taxon>Rhabditida</taxon>
        <taxon>Tylenchina</taxon>
        <taxon>Tylenchomorpha</taxon>
        <taxon>Tylenchoidea</taxon>
        <taxon>Meloidogynidae</taxon>
        <taxon>Meloidogyninae</taxon>
        <taxon>Meloidogyne</taxon>
    </lineage>
</organism>
<gene>
    <name evidence="2" type="ORF">Mgra_00003284</name>
</gene>
<feature type="region of interest" description="Disordered" evidence="1">
    <location>
        <begin position="1"/>
        <end position="59"/>
    </location>
</feature>
<keyword evidence="3" id="KW-1185">Reference proteome</keyword>
<reference evidence="2" key="1">
    <citation type="journal article" date="2020" name="Ecol. Evol.">
        <title>Genome structure and content of the rice root-knot nematode (Meloidogyne graminicola).</title>
        <authorList>
            <person name="Phan N.T."/>
            <person name="Danchin E.G.J."/>
            <person name="Klopp C."/>
            <person name="Perfus-Barbeoch L."/>
            <person name="Kozlowski D.K."/>
            <person name="Koutsovoulos G.D."/>
            <person name="Lopez-Roques C."/>
            <person name="Bouchez O."/>
            <person name="Zahm M."/>
            <person name="Besnard G."/>
            <person name="Bellafiore S."/>
        </authorList>
    </citation>
    <scope>NUCLEOTIDE SEQUENCE</scope>
    <source>
        <strain evidence="2">VN-18</strain>
    </source>
</reference>
<evidence type="ECO:0000313" key="3">
    <source>
        <dbReference type="Proteomes" id="UP000605970"/>
    </source>
</evidence>
<sequence>MGERNVDLSAYVPPNVKGGSISGGQLQQAPATKPTSKDEPPKQKPSEPEGIRSSYIDKYRYSRPSSYTCTVAGQKNPKK</sequence>
<comment type="caution">
    <text evidence="2">The sequence shown here is derived from an EMBL/GenBank/DDBJ whole genome shotgun (WGS) entry which is preliminary data.</text>
</comment>
<evidence type="ECO:0000256" key="1">
    <source>
        <dbReference type="SAM" id="MobiDB-lite"/>
    </source>
</evidence>
<name>A0A8S9ZVK6_9BILA</name>
<proteinExistence type="predicted"/>
<dbReference type="EMBL" id="JABEBT010000021">
    <property type="protein sequence ID" value="KAF7637316.1"/>
    <property type="molecule type" value="Genomic_DNA"/>
</dbReference>
<feature type="compositionally biased region" description="Polar residues" evidence="1">
    <location>
        <begin position="23"/>
        <end position="34"/>
    </location>
</feature>
<evidence type="ECO:0000313" key="2">
    <source>
        <dbReference type="EMBL" id="KAF7637316.1"/>
    </source>
</evidence>
<accession>A0A8S9ZVK6</accession>
<dbReference type="AlphaFoldDB" id="A0A8S9ZVK6"/>
<feature type="compositionally biased region" description="Basic and acidic residues" evidence="1">
    <location>
        <begin position="35"/>
        <end position="59"/>
    </location>
</feature>
<dbReference type="Proteomes" id="UP000605970">
    <property type="component" value="Unassembled WGS sequence"/>
</dbReference>
<protein>
    <submittedName>
        <fullName evidence="2">Uncharacterized protein</fullName>
    </submittedName>
</protein>